<accession>A0A915MDN3</accession>
<protein>
    <submittedName>
        <fullName evidence="2">Uncharacterized protein</fullName>
    </submittedName>
</protein>
<keyword evidence="1" id="KW-1185">Reference proteome</keyword>
<proteinExistence type="predicted"/>
<reference evidence="2" key="1">
    <citation type="submission" date="2022-11" db="UniProtKB">
        <authorList>
            <consortium name="WormBaseParasite"/>
        </authorList>
    </citation>
    <scope>IDENTIFICATION</scope>
</reference>
<name>A0A915MDN3_MELJA</name>
<evidence type="ECO:0000313" key="1">
    <source>
        <dbReference type="Proteomes" id="UP000887561"/>
    </source>
</evidence>
<evidence type="ECO:0000313" key="2">
    <source>
        <dbReference type="WBParaSite" id="scaffold35889_cov160.g22837"/>
    </source>
</evidence>
<dbReference type="AlphaFoldDB" id="A0A915MDN3"/>
<sequence length="356" mass="42314">MENSFRNISKVEDIFKARIIILTFLWADFNEESFCKELLIEQIIDEKYRKALISDEFAECFLERINYIVEKIVSNNFEFVEKINEIINILKQNEENKNLFEEDNFALNFLGKVTEIININKKYEMIFDPLSIFLTKKLLRIDKPEVFANFKHLSDSLTGFLKSVDNRMKVATNNRLYEINYAIYKSIISITNNYYTRLRLNYIFRFDKIVEQEKGFYNINKESIDIIVDDILKTEIDRLNNLAQRNNNYQLIIDIIRSKFVARFSNKFPGELSKFIENELNMLNSKCYGANMALTYPYSSRTLSSSNLIKVFLWQFYSNIYAGFAAFENANHWVKELSKKIFEMADDIQDYYLIIL</sequence>
<dbReference type="Proteomes" id="UP000887561">
    <property type="component" value="Unplaced"/>
</dbReference>
<dbReference type="WBParaSite" id="scaffold35889_cov160.g22837">
    <property type="protein sequence ID" value="scaffold35889_cov160.g22837"/>
    <property type="gene ID" value="scaffold35889_cov160.g22837"/>
</dbReference>
<organism evidence="1 2">
    <name type="scientific">Meloidogyne javanica</name>
    <name type="common">Root-knot nematode worm</name>
    <dbReference type="NCBI Taxonomy" id="6303"/>
    <lineage>
        <taxon>Eukaryota</taxon>
        <taxon>Metazoa</taxon>
        <taxon>Ecdysozoa</taxon>
        <taxon>Nematoda</taxon>
        <taxon>Chromadorea</taxon>
        <taxon>Rhabditida</taxon>
        <taxon>Tylenchina</taxon>
        <taxon>Tylenchomorpha</taxon>
        <taxon>Tylenchoidea</taxon>
        <taxon>Meloidogynidae</taxon>
        <taxon>Meloidogyninae</taxon>
        <taxon>Meloidogyne</taxon>
        <taxon>Meloidogyne incognita group</taxon>
    </lineage>
</organism>